<sequence length="267" mass="30053">MSISNIQSALEARSMWQHFVEQYTSRGLTNLRDKLVAIAGVAELIQPLIGSEYVAGLWKRELVPDLIWMARSSPHDDLPFSDYTAPSFSWASIGGAVMPCRGRIIEECQLLDAQVSLSGSSPFGQVSGGWIRLRGYLLTTTFIAGEFFLSDENWVRRAMFDGGMEEFTFMNHDGQLEKGNGRMRSGSKPRDRTCPISLSLFYVGFLETDGEKSIQFFLLLGLSPRDPTCYERVGILALDRKDDCGSPFNHEWPLRFDEWSLTTITIV</sequence>
<protein>
    <submittedName>
        <fullName evidence="1">Uu.00g053680.m01.CDS01</fullName>
    </submittedName>
</protein>
<name>A0AAI8VWJ0_9PEZI</name>
<evidence type="ECO:0000313" key="1">
    <source>
        <dbReference type="EMBL" id="CAJ2512353.1"/>
    </source>
</evidence>
<dbReference type="PANTHER" id="PTHR33112:SF16">
    <property type="entry name" value="HETEROKARYON INCOMPATIBILITY DOMAIN-CONTAINING PROTEIN"/>
    <property type="match status" value="1"/>
</dbReference>
<accession>A0AAI8VWJ0</accession>
<organism evidence="1 2">
    <name type="scientific">Anthostomella pinea</name>
    <dbReference type="NCBI Taxonomy" id="933095"/>
    <lineage>
        <taxon>Eukaryota</taxon>
        <taxon>Fungi</taxon>
        <taxon>Dikarya</taxon>
        <taxon>Ascomycota</taxon>
        <taxon>Pezizomycotina</taxon>
        <taxon>Sordariomycetes</taxon>
        <taxon>Xylariomycetidae</taxon>
        <taxon>Xylariales</taxon>
        <taxon>Xylariaceae</taxon>
        <taxon>Anthostomella</taxon>
    </lineage>
</organism>
<dbReference type="Proteomes" id="UP001295740">
    <property type="component" value="Unassembled WGS sequence"/>
</dbReference>
<comment type="caution">
    <text evidence="1">The sequence shown here is derived from an EMBL/GenBank/DDBJ whole genome shotgun (WGS) entry which is preliminary data.</text>
</comment>
<evidence type="ECO:0000313" key="2">
    <source>
        <dbReference type="Proteomes" id="UP001295740"/>
    </source>
</evidence>
<keyword evidence="2" id="KW-1185">Reference proteome</keyword>
<dbReference type="EMBL" id="CAUWAG010000019">
    <property type="protein sequence ID" value="CAJ2512353.1"/>
    <property type="molecule type" value="Genomic_DNA"/>
</dbReference>
<gene>
    <name evidence="1" type="ORF">KHLLAP_LOCUS12821</name>
</gene>
<reference evidence="1" key="1">
    <citation type="submission" date="2023-10" db="EMBL/GenBank/DDBJ databases">
        <authorList>
            <person name="Hackl T."/>
        </authorList>
    </citation>
    <scope>NUCLEOTIDE SEQUENCE</scope>
</reference>
<proteinExistence type="predicted"/>
<dbReference type="PANTHER" id="PTHR33112">
    <property type="entry name" value="DOMAIN PROTEIN, PUTATIVE-RELATED"/>
    <property type="match status" value="1"/>
</dbReference>
<dbReference type="AlphaFoldDB" id="A0AAI8VWJ0"/>